<evidence type="ECO:0000256" key="2">
    <source>
        <dbReference type="ARBA" id="ARBA00022737"/>
    </source>
</evidence>
<dbReference type="InterPro" id="IPR007051">
    <property type="entry name" value="CHORD_dom"/>
</dbReference>
<evidence type="ECO:0008006" key="9">
    <source>
        <dbReference type="Google" id="ProtNLM"/>
    </source>
</evidence>
<keyword evidence="1" id="KW-0479">Metal-binding</keyword>
<dbReference type="InterPro" id="IPR039790">
    <property type="entry name" value="CHRD1"/>
</dbReference>
<dbReference type="SUPFAM" id="SSF49764">
    <property type="entry name" value="HSP20-like chaperones"/>
    <property type="match status" value="1"/>
</dbReference>
<evidence type="ECO:0000256" key="1">
    <source>
        <dbReference type="ARBA" id="ARBA00022723"/>
    </source>
</evidence>
<dbReference type="PANTHER" id="PTHR46983">
    <property type="entry name" value="CYSTEINE AND HISTIDINE-RICH DOMAIN-CONTAINING PROTEIN 1"/>
    <property type="match status" value="1"/>
</dbReference>
<proteinExistence type="predicted"/>
<reference evidence="7 8" key="1">
    <citation type="journal article" date="2018" name="G3 (Bethesda)">
        <title>Phylogenetic and Phylogenomic Definition of Rhizopus Species.</title>
        <authorList>
            <person name="Gryganskyi A.P."/>
            <person name="Golan J."/>
            <person name="Dolatabadi S."/>
            <person name="Mondo S."/>
            <person name="Robb S."/>
            <person name="Idnurm A."/>
            <person name="Muszewska A."/>
            <person name="Steczkiewicz K."/>
            <person name="Masonjones S."/>
            <person name="Liao H.L."/>
            <person name="Gajdeczka M.T."/>
            <person name="Anike F."/>
            <person name="Vuek A."/>
            <person name="Anishchenko I.M."/>
            <person name="Voigt K."/>
            <person name="de Hoog G.S."/>
            <person name="Smith M.E."/>
            <person name="Heitman J."/>
            <person name="Vilgalys R."/>
            <person name="Stajich J.E."/>
        </authorList>
    </citation>
    <scope>NUCLEOTIDE SEQUENCE [LARGE SCALE GENOMIC DNA]</scope>
    <source>
        <strain evidence="7 8">LSU 92-RS-03</strain>
    </source>
</reference>
<feature type="domain" description="CHORD" evidence="6">
    <location>
        <begin position="140"/>
        <end position="204"/>
    </location>
</feature>
<dbReference type="OrthoDB" id="1898560at2759"/>
<feature type="domain" description="CHORD" evidence="6">
    <location>
        <begin position="4"/>
        <end position="63"/>
    </location>
</feature>
<dbReference type="Gene3D" id="2.60.40.790">
    <property type="match status" value="1"/>
</dbReference>
<dbReference type="GO" id="GO:0046872">
    <property type="term" value="F:metal ion binding"/>
    <property type="evidence" value="ECO:0007669"/>
    <property type="project" value="UniProtKB-KW"/>
</dbReference>
<dbReference type="STRING" id="4846.A0A367KP98"/>
<dbReference type="InterPro" id="IPR008978">
    <property type="entry name" value="HSP20-like_chaperone"/>
</dbReference>
<comment type="caution">
    <text evidence="7">The sequence shown here is derived from an EMBL/GenBank/DDBJ whole genome shotgun (WGS) entry which is preliminary data.</text>
</comment>
<dbReference type="PROSITE" id="PS51401">
    <property type="entry name" value="CHORD"/>
    <property type="match status" value="2"/>
</dbReference>
<organism evidence="7 8">
    <name type="scientific">Rhizopus stolonifer</name>
    <name type="common">Rhizopus nigricans</name>
    <dbReference type="NCBI Taxonomy" id="4846"/>
    <lineage>
        <taxon>Eukaryota</taxon>
        <taxon>Fungi</taxon>
        <taxon>Fungi incertae sedis</taxon>
        <taxon>Mucoromycota</taxon>
        <taxon>Mucoromycotina</taxon>
        <taxon>Mucoromycetes</taxon>
        <taxon>Mucorales</taxon>
        <taxon>Mucorineae</taxon>
        <taxon>Rhizopodaceae</taxon>
        <taxon>Rhizopus</taxon>
    </lineage>
</organism>
<name>A0A367KP98_RHIST</name>
<evidence type="ECO:0000313" key="8">
    <source>
        <dbReference type="Proteomes" id="UP000253551"/>
    </source>
</evidence>
<dbReference type="AlphaFoldDB" id="A0A367KP98"/>
<dbReference type="PANTHER" id="PTHR46983:SF3">
    <property type="entry name" value="CHPADIPLOID STATE MAINTENANCE PROTEIN CHPA"/>
    <property type="match status" value="1"/>
</dbReference>
<gene>
    <name evidence="7" type="ORF">CU098_010962</name>
</gene>
<dbReference type="Pfam" id="PF04968">
    <property type="entry name" value="CHORD"/>
    <property type="match status" value="2"/>
</dbReference>
<accession>A0A367KP98</accession>
<evidence type="ECO:0000256" key="4">
    <source>
        <dbReference type="SAM" id="MobiDB-lite"/>
    </source>
</evidence>
<dbReference type="Gene3D" id="4.10.1130.20">
    <property type="match status" value="2"/>
</dbReference>
<keyword evidence="3" id="KW-0862">Zinc</keyword>
<dbReference type="PROSITE" id="PS51203">
    <property type="entry name" value="CS"/>
    <property type="match status" value="1"/>
</dbReference>
<dbReference type="CDD" id="cd06466">
    <property type="entry name" value="p23_CS_SGT1_like"/>
    <property type="match status" value="1"/>
</dbReference>
<keyword evidence="8" id="KW-1185">Reference proteome</keyword>
<keyword evidence="2" id="KW-0677">Repeat</keyword>
<dbReference type="Proteomes" id="UP000253551">
    <property type="component" value="Unassembled WGS sequence"/>
</dbReference>
<feature type="domain" description="CS" evidence="5">
    <location>
        <begin position="216"/>
        <end position="303"/>
    </location>
</feature>
<evidence type="ECO:0000313" key="7">
    <source>
        <dbReference type="EMBL" id="RCI03977.1"/>
    </source>
</evidence>
<dbReference type="Pfam" id="PF04969">
    <property type="entry name" value="CS"/>
    <property type="match status" value="1"/>
</dbReference>
<evidence type="ECO:0000259" key="6">
    <source>
        <dbReference type="PROSITE" id="PS51401"/>
    </source>
</evidence>
<protein>
    <recommendedName>
        <fullName evidence="9">Integrin beta-1-binding protein 2</fullName>
    </recommendedName>
</protein>
<dbReference type="EMBL" id="PJQM01000827">
    <property type="protein sequence ID" value="RCI03977.1"/>
    <property type="molecule type" value="Genomic_DNA"/>
</dbReference>
<feature type="region of interest" description="Disordered" evidence="4">
    <location>
        <begin position="60"/>
        <end position="80"/>
    </location>
</feature>
<sequence>MVKCTHKGCGKEFNEQENTDNACQYHAGAPVFHEGLKGWSCCKKRVSDFDEFLSLPGCTFGRHSTEPVEQPANAATDKEAPKQQAQAAHVTEDGVEVYGKKSEATAAPVAVEPKKEAEEKVVEVEEEDDESVPVPEGTTCKRRGCGRVWKDNATSRGPGAEAVCRYHPGAPIFHEGSKGWSCCPRKVLDFDEFLKIPGCKEGKHLFIGSNSQTEELIDCRTDWYQTQSNVILSIFAKNKEDTKVDFTEQSIEVDVKMKGNKRYKKTFPLFATIDASTSKFTVLSTKLEINLKKTSGISWASLEPNDDVKTWTTFGVTGGGGTVGGTEMFYNADSPLHHINKK</sequence>
<evidence type="ECO:0000256" key="3">
    <source>
        <dbReference type="ARBA" id="ARBA00022833"/>
    </source>
</evidence>
<dbReference type="InterPro" id="IPR007052">
    <property type="entry name" value="CS_dom"/>
</dbReference>
<evidence type="ECO:0000259" key="5">
    <source>
        <dbReference type="PROSITE" id="PS51203"/>
    </source>
</evidence>